<dbReference type="InterPro" id="IPR019412">
    <property type="entry name" value="IML2/TPR_39"/>
</dbReference>
<dbReference type="EMBL" id="JAAFZH010000002">
    <property type="protein sequence ID" value="NDU94537.1"/>
    <property type="molecule type" value="Genomic_DNA"/>
</dbReference>
<evidence type="ECO:0000313" key="3">
    <source>
        <dbReference type="Proteomes" id="UP000474175"/>
    </source>
</evidence>
<dbReference type="RefSeq" id="WP_163944688.1">
    <property type="nucleotide sequence ID" value="NZ_JAAFZH010000002.1"/>
</dbReference>
<dbReference type="Pfam" id="PF13181">
    <property type="entry name" value="TPR_8"/>
    <property type="match status" value="2"/>
</dbReference>
<comment type="caution">
    <text evidence="2">The sequence shown here is derived from an EMBL/GenBank/DDBJ whole genome shotgun (WGS) entry which is preliminary data.</text>
</comment>
<proteinExistence type="predicted"/>
<dbReference type="SMART" id="SM00028">
    <property type="entry name" value="TPR"/>
    <property type="match status" value="3"/>
</dbReference>
<keyword evidence="1" id="KW-0802">TPR repeat</keyword>
<dbReference type="PANTHER" id="PTHR31859:SF1">
    <property type="entry name" value="TETRATRICOPEPTIDE REPEAT PROTEIN 39C"/>
    <property type="match status" value="1"/>
</dbReference>
<dbReference type="SUPFAM" id="SSF48452">
    <property type="entry name" value="TPR-like"/>
    <property type="match status" value="2"/>
</dbReference>
<sequence>MKLLTPKAPGICPVLLFLLCSLPVFLKAQDFSWTPGMQQAYVAMHKLKMPAARQLLAKERTYNGIRIFLDDYADMITLVTTDDDRAFASLSDREDERLSALKKLDEDSPWQRVLQAEVRLHWAFVKLKFGKELSASWDVIRAYKLLAANQKRFPDFLPTYKSLGTLHIMIGSVPDNYSWVANLLGFHGNVQQGQQELLRAQQDPTFRFEAQLIDLMVRAYVLKFTDSDGQELKHLIADNDDSLLLHFFGATIEQKNGRSEQALTYLQARPTGATYQAMPIIDNILGDIYLQKGQYATAIAHFQAFLNTYKGRNFVKDSYYKLFLCHWLANEPELKARPFLQKVTAVGRTTVESDKAAQKFAQAYLKQGVSPNQKVLMRARLASDGGFTDSALAYLRPYTETKFPVLAEKAEFNYRLGRIYQRRKEPDVAISYLKRALLLSDSRDGQREELSFGATSALQLGYIYQQKNDRTQARLFFEKALAFKHHEYKNSVDNKARAALSSL</sequence>
<evidence type="ECO:0000313" key="2">
    <source>
        <dbReference type="EMBL" id="NDU94537.1"/>
    </source>
</evidence>
<name>A0A6L9L544_9BACT</name>
<dbReference type="Pfam" id="PF10300">
    <property type="entry name" value="Iml2-TPR_39"/>
    <property type="match status" value="1"/>
</dbReference>
<evidence type="ECO:0000256" key="1">
    <source>
        <dbReference type="PROSITE-ProRule" id="PRU00339"/>
    </source>
</evidence>
<dbReference type="Proteomes" id="UP000474175">
    <property type="component" value="Unassembled WGS sequence"/>
</dbReference>
<feature type="repeat" description="TPR" evidence="1">
    <location>
        <begin position="410"/>
        <end position="443"/>
    </location>
</feature>
<dbReference type="PANTHER" id="PTHR31859">
    <property type="entry name" value="TETRATRICOPEPTIDE REPEAT PROTEIN 39 FAMILY MEMBER"/>
    <property type="match status" value="1"/>
</dbReference>
<keyword evidence="3" id="KW-1185">Reference proteome</keyword>
<feature type="repeat" description="TPR" evidence="1">
    <location>
        <begin position="454"/>
        <end position="487"/>
    </location>
</feature>
<dbReference type="AlphaFoldDB" id="A0A6L9L544"/>
<dbReference type="PROSITE" id="PS50005">
    <property type="entry name" value="TPR"/>
    <property type="match status" value="2"/>
</dbReference>
<dbReference type="InterPro" id="IPR019734">
    <property type="entry name" value="TPR_rpt"/>
</dbReference>
<dbReference type="Pfam" id="PF13432">
    <property type="entry name" value="TPR_16"/>
    <property type="match status" value="1"/>
</dbReference>
<gene>
    <name evidence="2" type="ORF">GK108_06595</name>
</gene>
<dbReference type="InterPro" id="IPR011990">
    <property type="entry name" value="TPR-like_helical_dom_sf"/>
</dbReference>
<reference evidence="2 3" key="1">
    <citation type="submission" date="2020-02" db="EMBL/GenBank/DDBJ databases">
        <title>Draft genome sequence of two Spirosoma agri KCTC 52727 and Spirosoma terrae KCTC 52035.</title>
        <authorList>
            <person name="Rojas J."/>
            <person name="Ambika Manirajan B."/>
            <person name="Suarez C."/>
            <person name="Ratering S."/>
            <person name="Schnell S."/>
        </authorList>
    </citation>
    <scope>NUCLEOTIDE SEQUENCE [LARGE SCALE GENOMIC DNA]</scope>
    <source>
        <strain evidence="2 3">KCTC 52035</strain>
    </source>
</reference>
<dbReference type="Gene3D" id="1.25.40.10">
    <property type="entry name" value="Tetratricopeptide repeat domain"/>
    <property type="match status" value="2"/>
</dbReference>
<protein>
    <submittedName>
        <fullName evidence="2">DUF3808 domain-containing protein</fullName>
    </submittedName>
</protein>
<accession>A0A6L9L544</accession>
<organism evidence="2 3">
    <name type="scientific">Spirosoma terrae</name>
    <dbReference type="NCBI Taxonomy" id="1968276"/>
    <lineage>
        <taxon>Bacteria</taxon>
        <taxon>Pseudomonadati</taxon>
        <taxon>Bacteroidota</taxon>
        <taxon>Cytophagia</taxon>
        <taxon>Cytophagales</taxon>
        <taxon>Cytophagaceae</taxon>
        <taxon>Spirosoma</taxon>
    </lineage>
</organism>